<protein>
    <submittedName>
        <fullName evidence="1">Uncharacterized protein</fullName>
    </submittedName>
</protein>
<dbReference type="EMBL" id="BARS01007713">
    <property type="protein sequence ID" value="GAF68542.1"/>
    <property type="molecule type" value="Genomic_DNA"/>
</dbReference>
<name>X0RXU5_9ZZZZ</name>
<dbReference type="AlphaFoldDB" id="X0RXU5"/>
<comment type="caution">
    <text evidence="1">The sequence shown here is derived from an EMBL/GenBank/DDBJ whole genome shotgun (WGS) entry which is preliminary data.</text>
</comment>
<feature type="non-terminal residue" evidence="1">
    <location>
        <position position="1"/>
    </location>
</feature>
<sequence length="48" mass="5080">ILRLMPAGLLQLVEGLALAPLSVGAVTDKLDELATQFIVVLRAPKTHS</sequence>
<gene>
    <name evidence="1" type="ORF">S01H1_14803</name>
</gene>
<organism evidence="1">
    <name type="scientific">marine sediment metagenome</name>
    <dbReference type="NCBI Taxonomy" id="412755"/>
    <lineage>
        <taxon>unclassified sequences</taxon>
        <taxon>metagenomes</taxon>
        <taxon>ecological metagenomes</taxon>
    </lineage>
</organism>
<proteinExistence type="predicted"/>
<accession>X0RXU5</accession>
<reference evidence="1" key="1">
    <citation type="journal article" date="2014" name="Front. Microbiol.">
        <title>High frequency of phylogenetically diverse reductive dehalogenase-homologous genes in deep subseafloor sedimentary metagenomes.</title>
        <authorList>
            <person name="Kawai M."/>
            <person name="Futagami T."/>
            <person name="Toyoda A."/>
            <person name="Takaki Y."/>
            <person name="Nishi S."/>
            <person name="Hori S."/>
            <person name="Arai W."/>
            <person name="Tsubouchi T."/>
            <person name="Morono Y."/>
            <person name="Uchiyama I."/>
            <person name="Ito T."/>
            <person name="Fujiyama A."/>
            <person name="Inagaki F."/>
            <person name="Takami H."/>
        </authorList>
    </citation>
    <scope>NUCLEOTIDE SEQUENCE</scope>
    <source>
        <strain evidence="1">Expedition CK06-06</strain>
    </source>
</reference>
<evidence type="ECO:0000313" key="1">
    <source>
        <dbReference type="EMBL" id="GAF68542.1"/>
    </source>
</evidence>